<dbReference type="RefSeq" id="WP_013624892.1">
    <property type="nucleotide sequence ID" value="NC_015172.1"/>
</dbReference>
<dbReference type="Proteomes" id="UP000007488">
    <property type="component" value="Chromosome"/>
</dbReference>
<dbReference type="AlphaFoldDB" id="F0SYY7"/>
<dbReference type="eggNOG" id="COG2006">
    <property type="taxonomic scope" value="Bacteria"/>
</dbReference>
<evidence type="ECO:0000259" key="1">
    <source>
        <dbReference type="Pfam" id="PF04015"/>
    </source>
</evidence>
<dbReference type="Pfam" id="PF04015">
    <property type="entry name" value="DUF362"/>
    <property type="match status" value="1"/>
</dbReference>
<reference evidence="2 3" key="1">
    <citation type="journal article" date="2011" name="Stand. Genomic Sci.">
        <title>Complete genome sequence of Syntrophobotulus glycolicus type strain (FlGlyR).</title>
        <authorList>
            <person name="Han C."/>
            <person name="Mwirichia R."/>
            <person name="Chertkov O."/>
            <person name="Held B."/>
            <person name="Lapidus A."/>
            <person name="Nolan M."/>
            <person name="Lucas S."/>
            <person name="Hammon N."/>
            <person name="Deshpande S."/>
            <person name="Cheng J.F."/>
            <person name="Tapia R."/>
            <person name="Goodwin L."/>
            <person name="Pitluck S."/>
            <person name="Huntemann M."/>
            <person name="Liolios K."/>
            <person name="Ivanova N."/>
            <person name="Pagani I."/>
            <person name="Mavromatis K."/>
            <person name="Ovchinikova G."/>
            <person name="Pati A."/>
            <person name="Chen A."/>
            <person name="Palaniappan K."/>
            <person name="Land M."/>
            <person name="Hauser L."/>
            <person name="Brambilla E.M."/>
            <person name="Rohde M."/>
            <person name="Spring S."/>
            <person name="Sikorski J."/>
            <person name="Goker M."/>
            <person name="Woyke T."/>
            <person name="Bristow J."/>
            <person name="Eisen J.A."/>
            <person name="Markowitz V."/>
            <person name="Hugenholtz P."/>
            <person name="Kyrpides N.C."/>
            <person name="Klenk H.P."/>
            <person name="Detter J.C."/>
        </authorList>
    </citation>
    <scope>NUCLEOTIDE SEQUENCE [LARGE SCALE GENOMIC DNA]</scope>
    <source>
        <strain evidence="3">DSM 8271 / FlGlyR</strain>
    </source>
</reference>
<keyword evidence="3" id="KW-1185">Reference proteome</keyword>
<dbReference type="EMBL" id="CP002547">
    <property type="protein sequence ID" value="ADY56024.1"/>
    <property type="molecule type" value="Genomic_DNA"/>
</dbReference>
<evidence type="ECO:0000313" key="2">
    <source>
        <dbReference type="EMBL" id="ADY56024.1"/>
    </source>
</evidence>
<dbReference type="KEGG" id="sgy:Sgly_1727"/>
<reference evidence="3" key="2">
    <citation type="submission" date="2011-02" db="EMBL/GenBank/DDBJ databases">
        <title>The complete genome of Syntrophobotulus glycolicus DSM 8271.</title>
        <authorList>
            <person name="Lucas S."/>
            <person name="Copeland A."/>
            <person name="Lapidus A."/>
            <person name="Bruce D."/>
            <person name="Goodwin L."/>
            <person name="Pitluck S."/>
            <person name="Kyrpides N."/>
            <person name="Mavromatis K."/>
            <person name="Pagani I."/>
            <person name="Ivanova N."/>
            <person name="Mikhailova N."/>
            <person name="Chertkov O."/>
            <person name="Held B."/>
            <person name="Detter J.C."/>
            <person name="Tapia R."/>
            <person name="Han C."/>
            <person name="Land M."/>
            <person name="Hauser L."/>
            <person name="Markowitz V."/>
            <person name="Cheng J.-F."/>
            <person name="Hugenholtz P."/>
            <person name="Woyke T."/>
            <person name="Wu D."/>
            <person name="Spring S."/>
            <person name="Schroeder M."/>
            <person name="Brambilla E."/>
            <person name="Klenk H.-P."/>
            <person name="Eisen J.A."/>
        </authorList>
    </citation>
    <scope>NUCLEOTIDE SEQUENCE [LARGE SCALE GENOMIC DNA]</scope>
    <source>
        <strain evidence="3">DSM 8271 / FlGlyR</strain>
    </source>
</reference>
<feature type="domain" description="DUF362" evidence="1">
    <location>
        <begin position="37"/>
        <end position="228"/>
    </location>
</feature>
<name>F0SYY7_SYNGF</name>
<proteinExistence type="predicted"/>
<evidence type="ECO:0000313" key="3">
    <source>
        <dbReference type="Proteomes" id="UP000007488"/>
    </source>
</evidence>
<organism evidence="2 3">
    <name type="scientific">Syntrophobotulus glycolicus (strain DSM 8271 / FlGlyR)</name>
    <dbReference type="NCBI Taxonomy" id="645991"/>
    <lineage>
        <taxon>Bacteria</taxon>
        <taxon>Bacillati</taxon>
        <taxon>Bacillota</taxon>
        <taxon>Clostridia</taxon>
        <taxon>Eubacteriales</taxon>
        <taxon>Desulfitobacteriaceae</taxon>
        <taxon>Syntrophobotulus</taxon>
    </lineage>
</organism>
<gene>
    <name evidence="2" type="ordered locus">Sgly_1727</name>
</gene>
<dbReference type="STRING" id="645991.Sgly_1727"/>
<accession>F0SYY7</accession>
<dbReference type="InterPro" id="IPR007160">
    <property type="entry name" value="DUF362"/>
</dbReference>
<sequence>MNKNELHVIYGKNPLEMIQILMDKIQLAAELDPNMQIALKPNLVVAKPAREGATTSPLIVEGLIRYLRDNGCRNISVIEGSWVGDSTVRAFKVCGYEELSRKYQVPLYDLKDDSYKTLSFGDLNLKICERALNTDYLINIPVLKAHCQTQFTCALKNLKGCIPDSEKRRFHALGLHKPIAYLAKLLRPDLNIIDALNGDLTFEEGGNPVEMDRIIAGQDILLTDCYCASLIGYSKTDIDYLDIAEKLKIGNPHFEQANIFEYGTNHKSLGTYKPGTKAKKLMQYIDESEACSACTGSLIHALCRLEEERRLSKLTQRIKIGQGFKQKKLDGLGIGSCASGCSLSLTGCPPKALDILTFLKEKLN</sequence>
<dbReference type="HOGENOM" id="CLU_047797_1_0_9"/>
<protein>
    <recommendedName>
        <fullName evidence="1">DUF362 domain-containing protein</fullName>
    </recommendedName>
</protein>
<dbReference type="OrthoDB" id="9785671at2"/>